<dbReference type="Pfam" id="PF18962">
    <property type="entry name" value="Por_Secre_tail"/>
    <property type="match status" value="1"/>
</dbReference>
<reference evidence="3 4" key="1">
    <citation type="submission" date="2020-09" db="EMBL/GenBank/DDBJ databases">
        <authorList>
            <person name="Kim M.K."/>
        </authorList>
    </citation>
    <scope>NUCLEOTIDE SEQUENCE [LARGE SCALE GENOMIC DNA]</scope>
    <source>
        <strain evidence="3 4">BT189</strain>
    </source>
</reference>
<dbReference type="EMBL" id="JACXAC010000005">
    <property type="protein sequence ID" value="MBD2723478.1"/>
    <property type="molecule type" value="Genomic_DNA"/>
</dbReference>
<sequence>MYRLLFLVGVLVLGVLRAAQAQYATWSRPLSPVAQSSRSVTDAAGNTYVAGSYRATFTIGASTLAGPAAAGDFSNVYLAKIDAQGVVQWAIGGASIRSDEVRGLALAPNGTVHVAFRGGLDSLGQTQGTNYPFMFGNQTLPTGGTVLATVSPTGTLGTLTYLHQGGGNAEITGMAADATGNTLLSVAGYFGSQFASYTFPRVATGFTYSSAIFRANANGAVALVRGVVPTTAIQGSNYLRLEDLAVDAAGDLYCVGSLQGEAALGGTPGVTLAASGNGTAAFAVKFSSTGVAQWGLTNAYTNGSVGNATGVSVALAPTGEVYVAGNAGSNNVLFGSLAAGTAGGFVVKLSASGAPLWVRAAQASTFDGTKTAVHLAVDAAGNVYKSGILNRASAAFGNNVTINYPMTSTSQSSPNTFYVVSYDPAGTARWARTIDGILRTTAADSSFSNHSATGLGADASGNVYVLNYKTPGFGRQRAQLVINGHILGEGNTLLRLSPASRLSGTLYIDQNNNGVRDAGEIPFPYPQIITDLTQATSFSSEPGTGQYSFYGLPGTAYAVTVPAPHPYYTLHAPTLLAGTFPALGQAVTGQDFGLVPNDNQLDVRVTLTPYGPVRPGFTTRYRLTLENIGTTVASGTASVTLDSRITYVGSAPAGARSGQVVTWTYTNLAPFARLDYDVTLSLAVNTVLGTQLSSVANAALPGDVDPSNNTATAAQTVTGSLDPNDITVNYSHLTPAQVAVGLPLDYTIRFQNMGTDTAFTVVISDALDAARLNLGTMELVAQSHNCLWSLTNRGLLTVRFLNIKLPHRNQDVIRSQGFVRFRVRPRATLAVGDVVPNEADIFFDFNAPVRTNTATTTVMLASAAVARHDAAAWNAYPNPATDAVTISADLATGGRVRLDLLDALGRTVRQQTLTAPAGALRQALDLRGLAPGLYVLRLTPPSGPASTQQLVRE</sequence>
<dbReference type="NCBIfam" id="TIGR04183">
    <property type="entry name" value="Por_Secre_tail"/>
    <property type="match status" value="1"/>
</dbReference>
<evidence type="ECO:0000313" key="3">
    <source>
        <dbReference type="EMBL" id="MBD2723478.1"/>
    </source>
</evidence>
<name>A0ABR8JWZ8_9BACT</name>
<gene>
    <name evidence="3" type="ORF">IC234_15215</name>
</gene>
<dbReference type="Gene3D" id="2.60.40.10">
    <property type="entry name" value="Immunoglobulins"/>
    <property type="match status" value="1"/>
</dbReference>
<dbReference type="InterPro" id="IPR026444">
    <property type="entry name" value="Secre_tail"/>
</dbReference>
<proteinExistence type="predicted"/>
<evidence type="ECO:0000259" key="1">
    <source>
        <dbReference type="Pfam" id="PF18962"/>
    </source>
</evidence>
<dbReference type="Pfam" id="PF24595">
    <property type="entry name" value="DUF7619"/>
    <property type="match status" value="1"/>
</dbReference>
<dbReference type="Proteomes" id="UP000606003">
    <property type="component" value="Unassembled WGS sequence"/>
</dbReference>
<keyword evidence="4" id="KW-1185">Reference proteome</keyword>
<feature type="domain" description="Secretion system C-terminal sorting" evidence="1">
    <location>
        <begin position="876"/>
        <end position="939"/>
    </location>
</feature>
<comment type="caution">
    <text evidence="3">The sequence shown here is derived from an EMBL/GenBank/DDBJ whole genome shotgun (WGS) entry which is preliminary data.</text>
</comment>
<evidence type="ECO:0000313" key="4">
    <source>
        <dbReference type="Proteomes" id="UP000606003"/>
    </source>
</evidence>
<dbReference type="InterPro" id="IPR047589">
    <property type="entry name" value="DUF11_rpt"/>
</dbReference>
<dbReference type="InterPro" id="IPR013783">
    <property type="entry name" value="Ig-like_fold"/>
</dbReference>
<evidence type="ECO:0000259" key="2">
    <source>
        <dbReference type="Pfam" id="PF24595"/>
    </source>
</evidence>
<accession>A0ABR8JWZ8</accession>
<dbReference type="InterPro" id="IPR055353">
    <property type="entry name" value="DUF7619"/>
</dbReference>
<organism evidence="3 4">
    <name type="scientific">Hymenobacter armeniacus</name>
    <dbReference type="NCBI Taxonomy" id="2771358"/>
    <lineage>
        <taxon>Bacteria</taxon>
        <taxon>Pseudomonadati</taxon>
        <taxon>Bacteroidota</taxon>
        <taxon>Cytophagia</taxon>
        <taxon>Cytophagales</taxon>
        <taxon>Hymenobacteraceae</taxon>
        <taxon>Hymenobacter</taxon>
    </lineage>
</organism>
<protein>
    <submittedName>
        <fullName evidence="3">T9SS type A sorting domain-containing protein</fullName>
    </submittedName>
</protein>
<dbReference type="NCBIfam" id="TIGR01451">
    <property type="entry name" value="B_ant_repeat"/>
    <property type="match status" value="1"/>
</dbReference>
<feature type="domain" description="DUF7619" evidence="2">
    <location>
        <begin position="722"/>
        <end position="857"/>
    </location>
</feature>